<evidence type="ECO:0000313" key="2">
    <source>
        <dbReference type="EMBL" id="QKE93234.1"/>
    </source>
</evidence>
<gene>
    <name evidence="2" type="ORF">HN018_23960</name>
</gene>
<dbReference type="EMBL" id="CP053709">
    <property type="protein sequence ID" value="QKE93234.1"/>
    <property type="molecule type" value="Genomic_DNA"/>
</dbReference>
<dbReference type="AlphaFoldDB" id="A0A6M8HXF9"/>
<keyword evidence="3" id="KW-1185">Reference proteome</keyword>
<accession>A0A6M8HXF9</accession>
<keyword evidence="2" id="KW-0614">Plasmid</keyword>
<evidence type="ECO:0000313" key="3">
    <source>
        <dbReference type="Proteomes" id="UP000500767"/>
    </source>
</evidence>
<name>A0A6M8HXF9_9PROT</name>
<organism evidence="2 3">
    <name type="scientific">Lichenicola cladoniae</name>
    <dbReference type="NCBI Taxonomy" id="1484109"/>
    <lineage>
        <taxon>Bacteria</taxon>
        <taxon>Pseudomonadati</taxon>
        <taxon>Pseudomonadota</taxon>
        <taxon>Alphaproteobacteria</taxon>
        <taxon>Acetobacterales</taxon>
        <taxon>Acetobacteraceae</taxon>
        <taxon>Lichenicola</taxon>
    </lineage>
</organism>
<dbReference type="RefSeq" id="WP_171837369.1">
    <property type="nucleotide sequence ID" value="NZ_CP053709.1"/>
</dbReference>
<geneLocation type="plasmid" evidence="2 3">
    <name>unnamed1</name>
</geneLocation>
<feature type="region of interest" description="Disordered" evidence="1">
    <location>
        <begin position="44"/>
        <end position="73"/>
    </location>
</feature>
<evidence type="ECO:0000256" key="1">
    <source>
        <dbReference type="SAM" id="MobiDB-lite"/>
    </source>
</evidence>
<proteinExistence type="predicted"/>
<feature type="compositionally biased region" description="Basic and acidic residues" evidence="1">
    <location>
        <begin position="63"/>
        <end position="73"/>
    </location>
</feature>
<dbReference type="InterPro" id="IPR021327">
    <property type="entry name" value="DUF2934"/>
</dbReference>
<sequence>MSDGEPDVEEQVRRRAYKLWEQAGCPNGRGDEFWHEALADITSSREQNASSATAVPVSTAREPTLDEPPKPTT</sequence>
<protein>
    <submittedName>
        <fullName evidence="2">DUF2934 domain-containing protein</fullName>
    </submittedName>
</protein>
<dbReference type="Proteomes" id="UP000500767">
    <property type="component" value="Plasmid unnamed1"/>
</dbReference>
<reference evidence="2 3" key="1">
    <citation type="journal article" date="2014" name="World J. Microbiol. Biotechnol.">
        <title>Biodiversity and physiological characteristics of Antarctic and Arctic lichens-associated bacteria.</title>
        <authorList>
            <person name="Lee Y.M."/>
            <person name="Kim E.H."/>
            <person name="Lee H.K."/>
            <person name="Hong S.G."/>
        </authorList>
    </citation>
    <scope>NUCLEOTIDE SEQUENCE [LARGE SCALE GENOMIC DNA]</scope>
    <source>
        <strain evidence="2 3">PAMC 26569</strain>
        <plasmid evidence="2">unnamed1</plasmid>
    </source>
</reference>
<dbReference type="KEGG" id="lck:HN018_23960"/>
<feature type="compositionally biased region" description="Low complexity" evidence="1">
    <location>
        <begin position="49"/>
        <end position="60"/>
    </location>
</feature>
<dbReference type="Pfam" id="PF11154">
    <property type="entry name" value="DUF2934"/>
    <property type="match status" value="1"/>
</dbReference>